<dbReference type="SUPFAM" id="SSF82771">
    <property type="entry name" value="GIY-YIG endonuclease"/>
    <property type="match status" value="1"/>
</dbReference>
<dbReference type="GO" id="GO:0004519">
    <property type="term" value="F:endonuclease activity"/>
    <property type="evidence" value="ECO:0007669"/>
    <property type="project" value="UniProtKB-KW"/>
</dbReference>
<feature type="domain" description="GIY-YIG" evidence="2">
    <location>
        <begin position="1"/>
        <end position="78"/>
    </location>
</feature>
<dbReference type="EMBL" id="PEZV01000038">
    <property type="protein sequence ID" value="PIT97075.1"/>
    <property type="molecule type" value="Genomic_DNA"/>
</dbReference>
<organism evidence="3 4">
    <name type="scientific">Candidatus Berkelbacteria bacterium CG10_big_fil_rev_8_21_14_0_10_41_12</name>
    <dbReference type="NCBI Taxonomy" id="1974513"/>
    <lineage>
        <taxon>Bacteria</taxon>
        <taxon>Candidatus Berkelbacteria</taxon>
    </lineage>
</organism>
<dbReference type="InterPro" id="IPR035901">
    <property type="entry name" value="GIY-YIG_endonuc_sf"/>
</dbReference>
<evidence type="ECO:0000256" key="1">
    <source>
        <dbReference type="ARBA" id="ARBA00007435"/>
    </source>
</evidence>
<dbReference type="InterPro" id="IPR050190">
    <property type="entry name" value="UPF0213_domain"/>
</dbReference>
<evidence type="ECO:0000259" key="2">
    <source>
        <dbReference type="PROSITE" id="PS50164"/>
    </source>
</evidence>
<evidence type="ECO:0000313" key="3">
    <source>
        <dbReference type="EMBL" id="PIT97075.1"/>
    </source>
</evidence>
<evidence type="ECO:0000313" key="4">
    <source>
        <dbReference type="Proteomes" id="UP000228596"/>
    </source>
</evidence>
<dbReference type="PROSITE" id="PS50164">
    <property type="entry name" value="GIY_YIG"/>
    <property type="match status" value="1"/>
</dbReference>
<keyword evidence="3" id="KW-0378">Hydrolase</keyword>
<protein>
    <submittedName>
        <fullName evidence="3">Endonuclease</fullName>
    </submittedName>
</protein>
<comment type="caution">
    <text evidence="3">The sequence shown here is derived from an EMBL/GenBank/DDBJ whole genome shotgun (WGS) entry which is preliminary data.</text>
</comment>
<dbReference type="Proteomes" id="UP000228596">
    <property type="component" value="Unassembled WGS sequence"/>
</dbReference>
<proteinExistence type="inferred from homology"/>
<accession>A0A2M6WWA2</accession>
<dbReference type="Gene3D" id="3.40.1440.10">
    <property type="entry name" value="GIY-YIG endonuclease"/>
    <property type="match status" value="1"/>
</dbReference>
<dbReference type="PANTHER" id="PTHR34477:SF1">
    <property type="entry name" value="UPF0213 PROTEIN YHBQ"/>
    <property type="match status" value="1"/>
</dbReference>
<reference evidence="4" key="1">
    <citation type="submission" date="2017-09" db="EMBL/GenBank/DDBJ databases">
        <title>Depth-based differentiation of microbial function through sediment-hosted aquifers and enrichment of novel symbionts in the deep terrestrial subsurface.</title>
        <authorList>
            <person name="Probst A.J."/>
            <person name="Ladd B."/>
            <person name="Jarett J.K."/>
            <person name="Geller-Mcgrath D.E."/>
            <person name="Sieber C.M.K."/>
            <person name="Emerson J.B."/>
            <person name="Anantharaman K."/>
            <person name="Thomas B.C."/>
            <person name="Malmstrom R."/>
            <person name="Stieglmeier M."/>
            <person name="Klingl A."/>
            <person name="Woyke T."/>
            <person name="Ryan C.M."/>
            <person name="Banfield J.F."/>
        </authorList>
    </citation>
    <scope>NUCLEOTIDE SEQUENCE [LARGE SCALE GENOMIC DNA]</scope>
</reference>
<gene>
    <name evidence="3" type="ORF">COT77_03350</name>
</gene>
<dbReference type="CDD" id="cd10449">
    <property type="entry name" value="GIY-YIG_SLX1_like"/>
    <property type="match status" value="1"/>
</dbReference>
<keyword evidence="3" id="KW-0255">Endonuclease</keyword>
<name>A0A2M6WWA2_9BACT</name>
<comment type="similarity">
    <text evidence="1">Belongs to the UPF0213 family.</text>
</comment>
<dbReference type="AlphaFoldDB" id="A0A2M6WWA2"/>
<dbReference type="PANTHER" id="PTHR34477">
    <property type="entry name" value="UPF0213 PROTEIN YHBQ"/>
    <property type="match status" value="1"/>
</dbReference>
<dbReference type="Pfam" id="PF01541">
    <property type="entry name" value="GIY-YIG"/>
    <property type="match status" value="1"/>
</dbReference>
<keyword evidence="3" id="KW-0540">Nuclease</keyword>
<sequence>MFYVYILQSRKDQKYYIGQTNNLAKRLTYYNCGKVSATKNIRPFQVVYSERYNTRSEAMCREKKIKLMKGGNNFKKLTQ</sequence>
<dbReference type="InterPro" id="IPR000305">
    <property type="entry name" value="GIY-YIG_endonuc"/>
</dbReference>